<evidence type="ECO:0000256" key="1">
    <source>
        <dbReference type="SAM" id="SignalP"/>
    </source>
</evidence>
<dbReference type="EMBL" id="CP010904">
    <property type="protein sequence ID" value="AKJ64098.1"/>
    <property type="molecule type" value="Genomic_DNA"/>
</dbReference>
<keyword evidence="3" id="KW-1185">Reference proteome</keyword>
<feature type="chain" id="PRO_5005184072" evidence="1">
    <location>
        <begin position="21"/>
        <end position="282"/>
    </location>
</feature>
<dbReference type="RefSeq" id="WP_052881464.1">
    <property type="nucleotide sequence ID" value="NZ_CP010904.1"/>
</dbReference>
<organism evidence="2 3">
    <name type="scientific">Kiritimatiella glycovorans</name>
    <dbReference type="NCBI Taxonomy" id="1307763"/>
    <lineage>
        <taxon>Bacteria</taxon>
        <taxon>Pseudomonadati</taxon>
        <taxon>Kiritimatiellota</taxon>
        <taxon>Kiritimatiellia</taxon>
        <taxon>Kiritimatiellales</taxon>
        <taxon>Kiritimatiellaceae</taxon>
        <taxon>Kiritimatiella</taxon>
    </lineage>
</organism>
<proteinExistence type="predicted"/>
<dbReference type="OrthoDB" id="9786069at2"/>
<evidence type="ECO:0000313" key="2">
    <source>
        <dbReference type="EMBL" id="AKJ64098.1"/>
    </source>
</evidence>
<feature type="signal peptide" evidence="1">
    <location>
        <begin position="1"/>
        <end position="20"/>
    </location>
</feature>
<reference evidence="3" key="1">
    <citation type="submission" date="2015-02" db="EMBL/GenBank/DDBJ databases">
        <title>Description and complete genome sequence of the first cultured representative of the subdivision 5 of the Verrucomicrobia phylum.</title>
        <authorList>
            <person name="Spring S."/>
            <person name="Bunk B."/>
            <person name="Sproer C."/>
            <person name="Klenk H.-P."/>
        </authorList>
    </citation>
    <scope>NUCLEOTIDE SEQUENCE [LARGE SCALE GENOMIC DNA]</scope>
    <source>
        <strain evidence="3">L21-Fru-AB</strain>
    </source>
</reference>
<reference evidence="2 3" key="2">
    <citation type="journal article" date="2016" name="ISME J.">
        <title>Characterization of the first cultured representative of Verrucomicrobia subdivision 5 indicates the proposal of a novel phylum.</title>
        <authorList>
            <person name="Spring S."/>
            <person name="Bunk B."/>
            <person name="Sproer C."/>
            <person name="Schumann P."/>
            <person name="Rohde M."/>
            <person name="Tindall B.J."/>
            <person name="Klenk H.P."/>
        </authorList>
    </citation>
    <scope>NUCLEOTIDE SEQUENCE [LARGE SCALE GENOMIC DNA]</scope>
    <source>
        <strain evidence="2 3">L21-Fru-AB</strain>
    </source>
</reference>
<protein>
    <submittedName>
        <fullName evidence="2">Uncharacterized protein</fullName>
    </submittedName>
</protein>
<dbReference type="AlphaFoldDB" id="A0A0G3ECR7"/>
<dbReference type="STRING" id="1307763.L21SP4_00835"/>
<gene>
    <name evidence="2" type="ORF">L21SP4_00835</name>
</gene>
<name>A0A0G3ECR7_9BACT</name>
<sequence precursor="true">MRFKRMVWCGVLMAAAAVTAQDEPLARMTLQSGKKWVVYLQGRKGDVLEMRRKGDQNAIQMPASAFSEMEFRIEVDLEEARDWYRKGEFDRIRQEVGGLIEERLPYLDIPNNLTPYSILMLKANYWDGHYDEVVESAERLSESLDDDVRRTAEGFRALTHLEREETNDARRIIEKLDIREDAEGQGAMDWYLLSLYRQQRGELISSQETVAHVVAFHPRDFEWMPAALHHSAELYGLSDDFNAADRVIAEVRTFFGHTFWSNRVDSLQTRLRELEREAMKSE</sequence>
<dbReference type="Proteomes" id="UP000035268">
    <property type="component" value="Chromosome"/>
</dbReference>
<evidence type="ECO:0000313" key="3">
    <source>
        <dbReference type="Proteomes" id="UP000035268"/>
    </source>
</evidence>
<accession>A0A0G3ECR7</accession>
<keyword evidence="1" id="KW-0732">Signal</keyword>
<dbReference type="KEGG" id="vbl:L21SP4_00835"/>